<dbReference type="EMBL" id="OZ035823">
    <property type="protein sequence ID" value="CAL1568847.1"/>
    <property type="molecule type" value="Genomic_DNA"/>
</dbReference>
<organism evidence="1 2">
    <name type="scientific">Knipowitschia caucasica</name>
    <name type="common">Caucasian dwarf goby</name>
    <name type="synonym">Pomatoschistus caucasicus</name>
    <dbReference type="NCBI Taxonomy" id="637954"/>
    <lineage>
        <taxon>Eukaryota</taxon>
        <taxon>Metazoa</taxon>
        <taxon>Chordata</taxon>
        <taxon>Craniata</taxon>
        <taxon>Vertebrata</taxon>
        <taxon>Euteleostomi</taxon>
        <taxon>Actinopterygii</taxon>
        <taxon>Neopterygii</taxon>
        <taxon>Teleostei</taxon>
        <taxon>Neoteleostei</taxon>
        <taxon>Acanthomorphata</taxon>
        <taxon>Gobiaria</taxon>
        <taxon>Gobiiformes</taxon>
        <taxon>Gobioidei</taxon>
        <taxon>Gobiidae</taxon>
        <taxon>Gobiinae</taxon>
        <taxon>Knipowitschia</taxon>
    </lineage>
</organism>
<keyword evidence="2" id="KW-1185">Reference proteome</keyword>
<dbReference type="AlphaFoldDB" id="A0AAV2IUF6"/>
<gene>
    <name evidence="1" type="ORF">KC01_LOCUS1385</name>
</gene>
<accession>A0AAV2IUF6</accession>
<name>A0AAV2IUF6_KNICA</name>
<reference evidence="1 2" key="1">
    <citation type="submission" date="2024-04" db="EMBL/GenBank/DDBJ databases">
        <authorList>
            <person name="Waldvogel A.-M."/>
            <person name="Schoenle A."/>
        </authorList>
    </citation>
    <scope>NUCLEOTIDE SEQUENCE [LARGE SCALE GENOMIC DNA]</scope>
</reference>
<dbReference type="Proteomes" id="UP001497482">
    <property type="component" value="Chromosome 1"/>
</dbReference>
<proteinExistence type="predicted"/>
<sequence length="139" mass="15369">MQLYGNWKAAARERTAHPEGSVAPPRPVEQRTLMGRFHVVPLVSWSQFIIFSHVLDKGKAIAPSVEHGVPRRSMFGRRGETLLCIVLLLCGDVQLNPGPVVLPMASQHQPQVIGSGKQQINKQQGGIEMKNVIIIKHQP</sequence>
<evidence type="ECO:0000313" key="2">
    <source>
        <dbReference type="Proteomes" id="UP001497482"/>
    </source>
</evidence>
<evidence type="ECO:0000313" key="1">
    <source>
        <dbReference type="EMBL" id="CAL1568847.1"/>
    </source>
</evidence>
<protein>
    <submittedName>
        <fullName evidence="1">Uncharacterized protein</fullName>
    </submittedName>
</protein>